<protein>
    <recommendedName>
        <fullName evidence="1">Cytochrome b5 heme-binding domain-containing protein</fullName>
    </recommendedName>
</protein>
<comment type="caution">
    <text evidence="2">The sequence shown here is derived from an EMBL/GenBank/DDBJ whole genome shotgun (WGS) entry which is preliminary data.</text>
</comment>
<gene>
    <name evidence="2" type="ORF">KCX82_20155</name>
</gene>
<evidence type="ECO:0000313" key="2">
    <source>
        <dbReference type="EMBL" id="MBR0600202.1"/>
    </source>
</evidence>
<proteinExistence type="predicted"/>
<keyword evidence="3" id="KW-1185">Reference proteome</keyword>
<feature type="domain" description="Cytochrome b5 heme-binding" evidence="1">
    <location>
        <begin position="22"/>
        <end position="93"/>
    </location>
</feature>
<organism evidence="2 3">
    <name type="scientific">Sinanaerobacter chloroacetimidivorans</name>
    <dbReference type="NCBI Taxonomy" id="2818044"/>
    <lineage>
        <taxon>Bacteria</taxon>
        <taxon>Bacillati</taxon>
        <taxon>Bacillota</taxon>
        <taxon>Clostridia</taxon>
        <taxon>Peptostreptococcales</taxon>
        <taxon>Anaerovoracaceae</taxon>
        <taxon>Sinanaerobacter</taxon>
    </lineage>
</organism>
<reference evidence="2" key="2">
    <citation type="submission" date="2021-04" db="EMBL/GenBank/DDBJ databases">
        <authorList>
            <person name="Liu J."/>
        </authorList>
    </citation>
    <scope>NUCLEOTIDE SEQUENCE</scope>
    <source>
        <strain evidence="2">BAD-6</strain>
    </source>
</reference>
<dbReference type="AlphaFoldDB" id="A0A8J8B3Y5"/>
<dbReference type="SMART" id="SM01117">
    <property type="entry name" value="Cyt-b5"/>
    <property type="match status" value="1"/>
</dbReference>
<dbReference type="Pfam" id="PF00173">
    <property type="entry name" value="Cyt-b5"/>
    <property type="match status" value="1"/>
</dbReference>
<evidence type="ECO:0000259" key="1">
    <source>
        <dbReference type="SMART" id="SM01117"/>
    </source>
</evidence>
<dbReference type="RefSeq" id="WP_227020316.1">
    <property type="nucleotide sequence ID" value="NZ_JAGSND010000022.1"/>
</dbReference>
<accession>A0A8J8B3Y5</accession>
<name>A0A8J8B3Y5_9FIRM</name>
<evidence type="ECO:0000313" key="3">
    <source>
        <dbReference type="Proteomes" id="UP000675664"/>
    </source>
</evidence>
<dbReference type="SUPFAM" id="SSF55856">
    <property type="entry name" value="Cytochrome b5-like heme/steroid binding domain"/>
    <property type="match status" value="1"/>
</dbReference>
<dbReference type="EMBL" id="JAGSND010000022">
    <property type="protein sequence ID" value="MBR0600202.1"/>
    <property type="molecule type" value="Genomic_DNA"/>
</dbReference>
<dbReference type="InterPro" id="IPR001199">
    <property type="entry name" value="Cyt_B5-like_heme/steroid-bd"/>
</dbReference>
<sequence length="94" mass="10763">MQSTLLEQKLAFLIERNQMMEFTLEELAEYDGMEGRKAYVAINGVVYDVTDEPTWADGKHFGMTAGKDLTDLYRSCHFWDAIIQKLTVVGRLVV</sequence>
<dbReference type="Gene3D" id="3.10.120.10">
    <property type="entry name" value="Cytochrome b5-like heme/steroid binding domain"/>
    <property type="match status" value="1"/>
</dbReference>
<reference evidence="2" key="1">
    <citation type="submission" date="2021-04" db="EMBL/GenBank/DDBJ databases">
        <title>Sinoanaerobacter chloroacetimidivorans sp. nov., an obligate anaerobic bacterium isolated from anaerobic sludge.</title>
        <authorList>
            <person name="Bao Y."/>
        </authorList>
    </citation>
    <scope>NUCLEOTIDE SEQUENCE</scope>
    <source>
        <strain evidence="2">BAD-6</strain>
    </source>
</reference>
<dbReference type="InterPro" id="IPR036400">
    <property type="entry name" value="Cyt_B5-like_heme/steroid_sf"/>
</dbReference>
<dbReference type="Proteomes" id="UP000675664">
    <property type="component" value="Unassembled WGS sequence"/>
</dbReference>